<evidence type="ECO:0000313" key="3">
    <source>
        <dbReference type="Proteomes" id="UP000002009"/>
    </source>
</evidence>
<feature type="region of interest" description="Disordered" evidence="1">
    <location>
        <begin position="90"/>
        <end position="159"/>
    </location>
</feature>
<accession>C1DZR7</accession>
<gene>
    <name evidence="2" type="ORF">MICPUN_56444</name>
</gene>
<dbReference type="AlphaFoldDB" id="C1DZR7"/>
<feature type="compositionally biased region" description="Pro residues" evidence="1">
    <location>
        <begin position="143"/>
        <end position="157"/>
    </location>
</feature>
<dbReference type="InParanoid" id="C1DZR7"/>
<dbReference type="KEGG" id="mis:MICPUN_56444"/>
<dbReference type="RefSeq" id="XP_002499908.1">
    <property type="nucleotide sequence ID" value="XM_002499862.1"/>
</dbReference>
<reference evidence="2 3" key="1">
    <citation type="journal article" date="2009" name="Science">
        <title>Green evolution and dynamic adaptations revealed by genomes of the marine picoeukaryotes Micromonas.</title>
        <authorList>
            <person name="Worden A.Z."/>
            <person name="Lee J.H."/>
            <person name="Mock T."/>
            <person name="Rouze P."/>
            <person name="Simmons M.P."/>
            <person name="Aerts A.L."/>
            <person name="Allen A.E."/>
            <person name="Cuvelier M.L."/>
            <person name="Derelle E."/>
            <person name="Everett M.V."/>
            <person name="Foulon E."/>
            <person name="Grimwood J."/>
            <person name="Gundlach H."/>
            <person name="Henrissat B."/>
            <person name="Napoli C."/>
            <person name="McDonald S.M."/>
            <person name="Parker M.S."/>
            <person name="Rombauts S."/>
            <person name="Salamov A."/>
            <person name="Von Dassow P."/>
            <person name="Badger J.H."/>
            <person name="Coutinho P.M."/>
            <person name="Demir E."/>
            <person name="Dubchak I."/>
            <person name="Gentemann C."/>
            <person name="Eikrem W."/>
            <person name="Gready J.E."/>
            <person name="John U."/>
            <person name="Lanier W."/>
            <person name="Lindquist E.A."/>
            <person name="Lucas S."/>
            <person name="Mayer K.F."/>
            <person name="Moreau H."/>
            <person name="Not F."/>
            <person name="Otillar R."/>
            <person name="Panaud O."/>
            <person name="Pangilinan J."/>
            <person name="Paulsen I."/>
            <person name="Piegu B."/>
            <person name="Poliakov A."/>
            <person name="Robbens S."/>
            <person name="Schmutz J."/>
            <person name="Toulza E."/>
            <person name="Wyss T."/>
            <person name="Zelensky A."/>
            <person name="Zhou K."/>
            <person name="Armbrust E.V."/>
            <person name="Bhattacharya D."/>
            <person name="Goodenough U.W."/>
            <person name="Van de Peer Y."/>
            <person name="Grigoriev I.V."/>
        </authorList>
    </citation>
    <scope>NUCLEOTIDE SEQUENCE [LARGE SCALE GENOMIC DNA]</scope>
    <source>
        <strain evidence="3">RCC299 / NOUM17</strain>
    </source>
</reference>
<dbReference type="GeneID" id="8240634"/>
<dbReference type="EMBL" id="CP001323">
    <property type="protein sequence ID" value="ACO61166.1"/>
    <property type="molecule type" value="Genomic_DNA"/>
</dbReference>
<evidence type="ECO:0000313" key="2">
    <source>
        <dbReference type="EMBL" id="ACO61166.1"/>
    </source>
</evidence>
<dbReference type="Proteomes" id="UP000002009">
    <property type="component" value="Chromosome 2"/>
</dbReference>
<proteinExistence type="predicted"/>
<sequence>MDKAPASGAGDSAFESRLGQCSFFCVLRTWADVARRPRPPCEVSHRSVQFGGVGGRRRGGMRCFSANCQKKKFGASKISYAFAYAHTRSPPSDDFAGRRSSGTRRRHGVRDEALEARAGGKHLHARGEPPRLPTTPTTRIGCVPPPSPSAPLPPSPPRRFHLASQVRNCFSISKLMEWREDPARKGEAEAIDKRITVLMDMAYLKANEEKLGEEALTALRRFEATHRPEFQADRQRQISEANVARQERRWEADAHVDD</sequence>
<protein>
    <submittedName>
        <fullName evidence="2">Uncharacterized protein</fullName>
    </submittedName>
</protein>
<evidence type="ECO:0000256" key="1">
    <source>
        <dbReference type="SAM" id="MobiDB-lite"/>
    </source>
</evidence>
<organism evidence="2 3">
    <name type="scientific">Micromonas commoda (strain RCC299 / NOUM17 / CCMP2709)</name>
    <name type="common">Picoplanktonic green alga</name>
    <dbReference type="NCBI Taxonomy" id="296587"/>
    <lineage>
        <taxon>Eukaryota</taxon>
        <taxon>Viridiplantae</taxon>
        <taxon>Chlorophyta</taxon>
        <taxon>Mamiellophyceae</taxon>
        <taxon>Mamiellales</taxon>
        <taxon>Mamiellaceae</taxon>
        <taxon>Micromonas</taxon>
    </lineage>
</organism>
<name>C1DZR7_MICCC</name>
<keyword evidence="3" id="KW-1185">Reference proteome</keyword>